<dbReference type="Pfam" id="PF06276">
    <property type="entry name" value="FhuF"/>
    <property type="match status" value="1"/>
</dbReference>
<reference evidence="3 4" key="1">
    <citation type="submission" date="2017-07" db="EMBL/GenBank/DDBJ databases">
        <title>Elstera cyanobacteriorum sp. nov., a novel bacterium isolated from cyanobacterial aggregates in a eutrophic lake.</title>
        <authorList>
            <person name="Cai H."/>
        </authorList>
    </citation>
    <scope>NUCLEOTIDE SEQUENCE [LARGE SCALE GENOMIC DNA]</scope>
    <source>
        <strain evidence="3 4">TH019</strain>
    </source>
</reference>
<dbReference type="Pfam" id="PF11575">
    <property type="entry name" value="FhuF_C"/>
    <property type="match status" value="1"/>
</dbReference>
<dbReference type="NCBIfam" id="TIGR03951">
    <property type="entry name" value="Fe_III_red_FhuF"/>
    <property type="match status" value="1"/>
</dbReference>
<dbReference type="InterPro" id="IPR024726">
    <property type="entry name" value="FhuF_C"/>
</dbReference>
<sequence>MSDLTRLPALFPGPLAPYGAALTTAPRPDDLPIAALLTREGLAHALDRAATEYPEGSDRRAIASLWSKTYLRGIIPAPMIAAVGGLPLDLTPSTCALRADFSALVVRRAVSGPEAIAGLYAHLSALAEGLKAASGIAPRVIWSNAANLLTATLERLAQLSPVAVGLRRDLLETPERVDGSANPLFDHIRWITPGHPDLPETVRQRRICCIRDLIPGKPLCSTCPKLTVADWLASSAGRH</sequence>
<dbReference type="Proteomes" id="UP000216361">
    <property type="component" value="Unassembled WGS sequence"/>
</dbReference>
<dbReference type="AlphaFoldDB" id="A0A255XKS5"/>
<dbReference type="OrthoDB" id="8993954at2"/>
<feature type="domain" description="Ferric siderophore reductase C-terminal" evidence="2">
    <location>
        <begin position="205"/>
        <end position="225"/>
    </location>
</feature>
<name>A0A255XKS5_9PROT</name>
<evidence type="ECO:0000259" key="1">
    <source>
        <dbReference type="Pfam" id="PF06276"/>
    </source>
</evidence>
<dbReference type="EMBL" id="NOXS01000034">
    <property type="protein sequence ID" value="OYQ17491.1"/>
    <property type="molecule type" value="Genomic_DNA"/>
</dbReference>
<dbReference type="InterPro" id="IPR022770">
    <property type="entry name" value="IucA/IucC-like_C"/>
</dbReference>
<evidence type="ECO:0000313" key="4">
    <source>
        <dbReference type="Proteomes" id="UP000216361"/>
    </source>
</evidence>
<accession>A0A255XKS5</accession>
<comment type="caution">
    <text evidence="3">The sequence shown here is derived from an EMBL/GenBank/DDBJ whole genome shotgun (WGS) entry which is preliminary data.</text>
</comment>
<gene>
    <name evidence="3" type="primary">fhuF</name>
    <name evidence="3" type="ORF">CHR90_16225</name>
</gene>
<dbReference type="GO" id="GO:0051537">
    <property type="term" value="F:2 iron, 2 sulfur cluster binding"/>
    <property type="evidence" value="ECO:0007669"/>
    <property type="project" value="InterPro"/>
</dbReference>
<organism evidence="3 4">
    <name type="scientific">Elstera cyanobacteriorum</name>
    <dbReference type="NCBI Taxonomy" id="2022747"/>
    <lineage>
        <taxon>Bacteria</taxon>
        <taxon>Pseudomonadati</taxon>
        <taxon>Pseudomonadota</taxon>
        <taxon>Alphaproteobacteria</taxon>
        <taxon>Rhodospirillales</taxon>
        <taxon>Rhodospirillaceae</taxon>
        <taxon>Elstera</taxon>
    </lineage>
</organism>
<keyword evidence="4" id="KW-1185">Reference proteome</keyword>
<protein>
    <submittedName>
        <fullName evidence="3">Siderophore-iron reductase FhuF</fullName>
    </submittedName>
</protein>
<dbReference type="InterPro" id="IPR008090">
    <property type="entry name" value="Fe_iron_reduct"/>
</dbReference>
<feature type="domain" description="Aerobactin siderophore biosynthesis IucA/IucC-like C-terminal" evidence="1">
    <location>
        <begin position="121"/>
        <end position="189"/>
    </location>
</feature>
<proteinExistence type="predicted"/>
<evidence type="ECO:0000259" key="2">
    <source>
        <dbReference type="Pfam" id="PF11575"/>
    </source>
</evidence>
<dbReference type="GO" id="GO:0003824">
    <property type="term" value="F:catalytic activity"/>
    <property type="evidence" value="ECO:0007669"/>
    <property type="project" value="UniProtKB-ARBA"/>
</dbReference>
<evidence type="ECO:0000313" key="3">
    <source>
        <dbReference type="EMBL" id="OYQ17491.1"/>
    </source>
</evidence>
<dbReference type="RefSeq" id="WP_094410149.1">
    <property type="nucleotide sequence ID" value="NZ_BMJZ01000005.1"/>
</dbReference>